<evidence type="ECO:0000313" key="8">
    <source>
        <dbReference type="EMBL" id="KAK9524830.1"/>
    </source>
</evidence>
<feature type="domain" description="RING-type" evidence="7">
    <location>
        <begin position="129"/>
        <end position="355"/>
    </location>
</feature>
<dbReference type="AlphaFoldDB" id="A0AAW1ES08"/>
<proteinExistence type="predicted"/>
<protein>
    <recommendedName>
        <fullName evidence="7">RING-type domain-containing protein</fullName>
    </recommendedName>
</protein>
<keyword evidence="9" id="KW-1185">Reference proteome</keyword>
<keyword evidence="4" id="KW-0863">Zinc-finger</keyword>
<evidence type="ECO:0000313" key="9">
    <source>
        <dbReference type="Proteomes" id="UP001488805"/>
    </source>
</evidence>
<evidence type="ECO:0000256" key="5">
    <source>
        <dbReference type="ARBA" id="ARBA00022786"/>
    </source>
</evidence>
<evidence type="ECO:0000256" key="3">
    <source>
        <dbReference type="ARBA" id="ARBA00022737"/>
    </source>
</evidence>
<dbReference type="Proteomes" id="UP001488805">
    <property type="component" value="Unassembled WGS sequence"/>
</dbReference>
<evidence type="ECO:0000256" key="2">
    <source>
        <dbReference type="ARBA" id="ARBA00022723"/>
    </source>
</evidence>
<reference evidence="8 9" key="1">
    <citation type="journal article" date="2024" name="Genome Biol. Evol.">
        <title>Chromosome-level genome assembly of the viviparous eelpout Zoarces viviparus.</title>
        <authorList>
            <person name="Fuhrmann N."/>
            <person name="Brasseur M.V."/>
            <person name="Bakowski C.E."/>
            <person name="Podsiadlowski L."/>
            <person name="Prost S."/>
            <person name="Krehenwinkel H."/>
            <person name="Mayer C."/>
        </authorList>
    </citation>
    <scope>NUCLEOTIDE SEQUENCE [LARGE SCALE GENOMIC DNA]</scope>
    <source>
        <strain evidence="8">NO-MEL_2022_Ind0_liver</strain>
    </source>
</reference>
<name>A0AAW1ES08_ZOAVI</name>
<comment type="caution">
    <text evidence="8">The sequence shown here is derived from an EMBL/GenBank/DDBJ whole genome shotgun (WGS) entry which is preliminary data.</text>
</comment>
<dbReference type="InterPro" id="IPR044066">
    <property type="entry name" value="TRIAD_supradom"/>
</dbReference>
<gene>
    <name evidence="8" type="ORF">VZT92_017196</name>
</gene>
<evidence type="ECO:0000256" key="1">
    <source>
        <dbReference type="ARBA" id="ARBA00022679"/>
    </source>
</evidence>
<keyword evidence="3" id="KW-0677">Repeat</keyword>
<dbReference type="GO" id="GO:0016740">
    <property type="term" value="F:transferase activity"/>
    <property type="evidence" value="ECO:0007669"/>
    <property type="project" value="UniProtKB-KW"/>
</dbReference>
<evidence type="ECO:0000256" key="6">
    <source>
        <dbReference type="ARBA" id="ARBA00022833"/>
    </source>
</evidence>
<organism evidence="8 9">
    <name type="scientific">Zoarces viviparus</name>
    <name type="common">Viviparous eelpout</name>
    <name type="synonym">Blennius viviparus</name>
    <dbReference type="NCBI Taxonomy" id="48416"/>
    <lineage>
        <taxon>Eukaryota</taxon>
        <taxon>Metazoa</taxon>
        <taxon>Chordata</taxon>
        <taxon>Craniata</taxon>
        <taxon>Vertebrata</taxon>
        <taxon>Euteleostomi</taxon>
        <taxon>Actinopterygii</taxon>
        <taxon>Neopterygii</taxon>
        <taxon>Teleostei</taxon>
        <taxon>Neoteleostei</taxon>
        <taxon>Acanthomorphata</taxon>
        <taxon>Eupercaria</taxon>
        <taxon>Perciformes</taxon>
        <taxon>Cottioidei</taxon>
        <taxon>Zoarcales</taxon>
        <taxon>Zoarcidae</taxon>
        <taxon>Zoarcinae</taxon>
        <taxon>Zoarces</taxon>
    </lineage>
</organism>
<dbReference type="EMBL" id="JBCEZU010000145">
    <property type="protein sequence ID" value="KAK9524830.1"/>
    <property type="molecule type" value="Genomic_DNA"/>
</dbReference>
<keyword evidence="6" id="KW-0862">Zinc</keyword>
<dbReference type="GO" id="GO:0008270">
    <property type="term" value="F:zinc ion binding"/>
    <property type="evidence" value="ECO:0007669"/>
    <property type="project" value="UniProtKB-KW"/>
</dbReference>
<evidence type="ECO:0000259" key="7">
    <source>
        <dbReference type="PROSITE" id="PS51873"/>
    </source>
</evidence>
<accession>A0AAW1ES08</accession>
<dbReference type="SUPFAM" id="SSF57850">
    <property type="entry name" value="RING/U-box"/>
    <property type="match status" value="1"/>
</dbReference>
<keyword evidence="2" id="KW-0479">Metal-binding</keyword>
<keyword evidence="1" id="KW-0808">Transferase</keyword>
<keyword evidence="5" id="KW-0833">Ubl conjugation pathway</keyword>
<dbReference type="PROSITE" id="PS51873">
    <property type="entry name" value="TRIAD"/>
    <property type="match status" value="1"/>
</dbReference>
<sequence length="374" mass="42682">MGSFFSTDQEKCYDPQDGTLTFVNGEDELDFLRDDFKSLRAKMSCGHAVTPTSLTNWCRRQLDEGECRFVCGQPGCDDEWKFDEVRKMALLPEEMKYFENTMFSNAATDFLKVKSEKCYDPQDGTLTFVKGEDDLDFLRDDFKSLRAKMSCGHAVTPTSLTNWCRRQLDEGECRFVCGQPGCDVEWKFDEVRKMALLTPEELMYFENTMFSNAATDFLKVKSCPGCQCRVMRTDLSNLSVKCTVCTAEKERTFTFCWLCLREWKGPVRPTGWCGNDDCNNPLKTLTTCPDIHFKDVKGVTGCPSVRACPTCGLLVAHDTTKCKNVVCGRCKVKFCFVCLKLTEECQRLKPHSYYELCLSGVAPRQTSVPEWQRT</sequence>
<evidence type="ECO:0000256" key="4">
    <source>
        <dbReference type="ARBA" id="ARBA00022771"/>
    </source>
</evidence>